<evidence type="ECO:0000256" key="1">
    <source>
        <dbReference type="SAM" id="Phobius"/>
    </source>
</evidence>
<keyword evidence="1" id="KW-1133">Transmembrane helix</keyword>
<sequence length="86" mass="8580">MSQSSGSDDNPVAGIAVVAAIICFFLGFDKGGLGGGVAAAVVAFGGVFMAFAAIGLALRLIAGGVVLLLVLAALKNRWDWLAGMLQ</sequence>
<evidence type="ECO:0000313" key="3">
    <source>
        <dbReference type="Proteomes" id="UP000006746"/>
    </source>
</evidence>
<reference evidence="2 3" key="1">
    <citation type="journal article" date="2012" name="J. Bacteriol.">
        <title>Genome Sequence of Oceanibaculum indicum Type Strain P24.</title>
        <authorList>
            <person name="Lai Q."/>
            <person name="Shao Z."/>
        </authorList>
    </citation>
    <scope>NUCLEOTIDE SEQUENCE [LARGE SCALE GENOMIC DNA]</scope>
    <source>
        <strain evidence="2 3">P24</strain>
    </source>
</reference>
<proteinExistence type="predicted"/>
<dbReference type="EMBL" id="AMRL01000036">
    <property type="protein sequence ID" value="EKE68471.1"/>
    <property type="molecule type" value="Genomic_DNA"/>
</dbReference>
<feature type="transmembrane region" description="Helical" evidence="1">
    <location>
        <begin position="48"/>
        <end position="74"/>
    </location>
</feature>
<dbReference type="AlphaFoldDB" id="K2IEL6"/>
<keyword evidence="3" id="KW-1185">Reference proteome</keyword>
<feature type="transmembrane region" description="Helical" evidence="1">
    <location>
        <begin position="12"/>
        <end position="28"/>
    </location>
</feature>
<dbReference type="STRING" id="1207063.P24_17613"/>
<dbReference type="RefSeq" id="WP_008946123.1">
    <property type="nucleotide sequence ID" value="NZ_AMRL01000036.1"/>
</dbReference>
<protein>
    <recommendedName>
        <fullName evidence="4">Transmembrane protein</fullName>
    </recommendedName>
</protein>
<evidence type="ECO:0000313" key="2">
    <source>
        <dbReference type="EMBL" id="EKE68471.1"/>
    </source>
</evidence>
<dbReference type="Proteomes" id="UP000006746">
    <property type="component" value="Unassembled WGS sequence"/>
</dbReference>
<organism evidence="2 3">
    <name type="scientific">Oceanibaculum indicum P24</name>
    <dbReference type="NCBI Taxonomy" id="1207063"/>
    <lineage>
        <taxon>Bacteria</taxon>
        <taxon>Pseudomonadati</taxon>
        <taxon>Pseudomonadota</taxon>
        <taxon>Alphaproteobacteria</taxon>
        <taxon>Rhodospirillales</taxon>
        <taxon>Oceanibaculaceae</taxon>
        <taxon>Oceanibaculum</taxon>
    </lineage>
</organism>
<comment type="caution">
    <text evidence="2">The sequence shown here is derived from an EMBL/GenBank/DDBJ whole genome shotgun (WGS) entry which is preliminary data.</text>
</comment>
<accession>K2IEL6</accession>
<keyword evidence="1" id="KW-0812">Transmembrane</keyword>
<keyword evidence="1" id="KW-0472">Membrane</keyword>
<name>K2IEL6_9PROT</name>
<evidence type="ECO:0008006" key="4">
    <source>
        <dbReference type="Google" id="ProtNLM"/>
    </source>
</evidence>
<gene>
    <name evidence="2" type="ORF">P24_17613</name>
</gene>